<dbReference type="Proteomes" id="UP000010094">
    <property type="component" value="Chromosome VI"/>
</dbReference>
<evidence type="ECO:0000256" key="10">
    <source>
        <dbReference type="ARBA" id="ARBA00047821"/>
    </source>
</evidence>
<dbReference type="PANTHER" id="PTHR20531:SF1">
    <property type="entry name" value="N-ALPHA-ACETYLTRANSFERASE 40"/>
    <property type="match status" value="1"/>
</dbReference>
<dbReference type="SUPFAM" id="SSF55729">
    <property type="entry name" value="Acyl-CoA N-acyltransferases (Nat)"/>
    <property type="match status" value="1"/>
</dbReference>
<evidence type="ECO:0000313" key="14">
    <source>
        <dbReference type="Proteomes" id="UP000010094"/>
    </source>
</evidence>
<dbReference type="Gene3D" id="3.40.630.30">
    <property type="match status" value="1"/>
</dbReference>
<evidence type="ECO:0000313" key="13">
    <source>
        <dbReference type="EMBL" id="AFN83187.1"/>
    </source>
</evidence>
<dbReference type="GO" id="GO:0005634">
    <property type="term" value="C:nucleus"/>
    <property type="evidence" value="ECO:0007669"/>
    <property type="project" value="UniProtKB-SubCell"/>
</dbReference>
<dbReference type="RefSeq" id="XP_009264684.1">
    <property type="nucleotide sequence ID" value="XM_009266409.1"/>
</dbReference>
<comment type="subcellular location">
    <subcellularLocation>
        <location evidence="2">Cytoplasm</location>
    </subcellularLocation>
    <subcellularLocation>
        <location evidence="1">Nucleus</location>
    </subcellularLocation>
</comment>
<sequence>MERRVLKIERLSKDLLKWAVNLVVSNLGRYCRSPLMKFSKAKSLKNKNNNYIFCFVGEVPVGFITFRFSRDTTYVFELHVEKEHRSLGIGALLLDECKKQYDKVVRRIVLYVYRENSRGLKFYERNGFRINEGYECSRFYEMILEK</sequence>
<dbReference type="HOGENOM" id="CLU_1758790_0_0_1"/>
<dbReference type="InterPro" id="IPR039949">
    <property type="entry name" value="NAA40"/>
</dbReference>
<dbReference type="PANTHER" id="PTHR20531">
    <property type="entry name" value="N-ALPHA-ACETYLTRANSFERASE 40"/>
    <property type="match status" value="1"/>
</dbReference>
<evidence type="ECO:0000256" key="2">
    <source>
        <dbReference type="ARBA" id="ARBA00004496"/>
    </source>
</evidence>
<organism evidence="13 14">
    <name type="scientific">Encephalitozoon romaleae (strain SJ-2008)</name>
    <name type="common">Microsporidian parasite</name>
    <dbReference type="NCBI Taxonomy" id="1178016"/>
    <lineage>
        <taxon>Eukaryota</taxon>
        <taxon>Fungi</taxon>
        <taxon>Fungi incertae sedis</taxon>
        <taxon>Microsporidia</taxon>
        <taxon>Unikaryonidae</taxon>
        <taxon>Encephalitozoon</taxon>
    </lineage>
</organism>
<reference evidence="13 14" key="1">
    <citation type="journal article" date="2012" name="Proc. Natl. Acad. Sci. U.S.A.">
        <title>Gain and loss of multiple functionally related, horizontally transferred genes in the reduced genomes of two microsporidian parasites.</title>
        <authorList>
            <person name="Pombert J.-F."/>
            <person name="Selman M."/>
            <person name="Burki F."/>
            <person name="Bardell F.T."/>
            <person name="Farinelli L."/>
            <person name="Solter L.F."/>
            <person name="Whitman D.W."/>
            <person name="Weiss L.M."/>
            <person name="Corradi N."/>
            <person name="Keeling P.J."/>
        </authorList>
    </citation>
    <scope>NUCLEOTIDE SEQUENCE [LARGE SCALE GENOMIC DNA]</scope>
    <source>
        <strain evidence="13 14">SJ-2008</strain>
    </source>
</reference>
<keyword evidence="7" id="KW-0808">Transferase</keyword>
<comment type="catalytic activity">
    <reaction evidence="10">
        <text>N-terminal L-seryl-[histone H2A] + acetyl-CoA = N-terminal N(alpha)-acetyl-L-seryl-[histone H2A] + CoA + H(+)</text>
        <dbReference type="Rhea" id="RHEA:50600"/>
        <dbReference type="Rhea" id="RHEA-COMP:12742"/>
        <dbReference type="Rhea" id="RHEA-COMP:12744"/>
        <dbReference type="ChEBI" id="CHEBI:15378"/>
        <dbReference type="ChEBI" id="CHEBI:57287"/>
        <dbReference type="ChEBI" id="CHEBI:57288"/>
        <dbReference type="ChEBI" id="CHEBI:64738"/>
        <dbReference type="ChEBI" id="CHEBI:83690"/>
        <dbReference type="EC" id="2.3.1.257"/>
    </reaction>
</comment>
<dbReference type="EMBL" id="CP003523">
    <property type="protein sequence ID" value="AFN83187.1"/>
    <property type="molecule type" value="Genomic_DNA"/>
</dbReference>
<evidence type="ECO:0000256" key="1">
    <source>
        <dbReference type="ARBA" id="ARBA00004123"/>
    </source>
</evidence>
<keyword evidence="6" id="KW-0963">Cytoplasm</keyword>
<evidence type="ECO:0000256" key="3">
    <source>
        <dbReference type="ARBA" id="ARBA00008870"/>
    </source>
</evidence>
<dbReference type="PROSITE" id="PS51186">
    <property type="entry name" value="GNAT"/>
    <property type="match status" value="1"/>
</dbReference>
<dbReference type="AlphaFoldDB" id="I7AS31"/>
<dbReference type="Pfam" id="PF00583">
    <property type="entry name" value="Acetyltransf_1"/>
    <property type="match status" value="1"/>
</dbReference>
<evidence type="ECO:0000256" key="9">
    <source>
        <dbReference type="ARBA" id="ARBA00023315"/>
    </source>
</evidence>
<dbReference type="EC" id="2.3.1.257" evidence="4"/>
<dbReference type="GeneID" id="20521491"/>
<gene>
    <name evidence="13" type="ordered locus">EROM_060950</name>
</gene>
<dbReference type="InterPro" id="IPR016181">
    <property type="entry name" value="Acyl_CoA_acyltransferase"/>
</dbReference>
<evidence type="ECO:0000256" key="6">
    <source>
        <dbReference type="ARBA" id="ARBA00022490"/>
    </source>
</evidence>
<keyword evidence="8" id="KW-0539">Nucleus</keyword>
<proteinExistence type="inferred from homology"/>
<evidence type="ECO:0000256" key="7">
    <source>
        <dbReference type="ARBA" id="ARBA00022679"/>
    </source>
</evidence>
<dbReference type="CDD" id="cd04301">
    <property type="entry name" value="NAT_SF"/>
    <property type="match status" value="1"/>
</dbReference>
<evidence type="ECO:0000256" key="4">
    <source>
        <dbReference type="ARBA" id="ARBA00012950"/>
    </source>
</evidence>
<evidence type="ECO:0000256" key="5">
    <source>
        <dbReference type="ARBA" id="ARBA00015043"/>
    </source>
</evidence>
<comment type="catalytic activity">
    <reaction evidence="11">
        <text>N-terminal L-seryl-[histone H4] + acetyl-CoA = N-terminal N(alpha)-acetyl-L-seryl-[histone H4] + CoA + H(+)</text>
        <dbReference type="Rhea" id="RHEA:50596"/>
        <dbReference type="Rhea" id="RHEA-COMP:12740"/>
        <dbReference type="Rhea" id="RHEA-COMP:12743"/>
        <dbReference type="ChEBI" id="CHEBI:15378"/>
        <dbReference type="ChEBI" id="CHEBI:57287"/>
        <dbReference type="ChEBI" id="CHEBI:57288"/>
        <dbReference type="ChEBI" id="CHEBI:64738"/>
        <dbReference type="ChEBI" id="CHEBI:83690"/>
        <dbReference type="EC" id="2.3.1.257"/>
    </reaction>
</comment>
<protein>
    <recommendedName>
        <fullName evidence="5">N-alpha-acetyltransferase 40</fullName>
        <ecNumber evidence="4">2.3.1.257</ecNumber>
    </recommendedName>
</protein>
<keyword evidence="14" id="KW-1185">Reference proteome</keyword>
<keyword evidence="9" id="KW-0012">Acyltransferase</keyword>
<evidence type="ECO:0000256" key="11">
    <source>
        <dbReference type="ARBA" id="ARBA00049524"/>
    </source>
</evidence>
<dbReference type="InterPro" id="IPR000182">
    <property type="entry name" value="GNAT_dom"/>
</dbReference>
<dbReference type="OrthoDB" id="424551at2759"/>
<evidence type="ECO:0000256" key="8">
    <source>
        <dbReference type="ARBA" id="ARBA00023242"/>
    </source>
</evidence>
<dbReference type="GO" id="GO:0043998">
    <property type="term" value="F:histone H2A acetyltransferase activity"/>
    <property type="evidence" value="ECO:0007669"/>
    <property type="project" value="InterPro"/>
</dbReference>
<accession>I7AS31</accession>
<evidence type="ECO:0000259" key="12">
    <source>
        <dbReference type="PROSITE" id="PS51186"/>
    </source>
</evidence>
<name>I7AS31_ENCRO</name>
<dbReference type="KEGG" id="ero:EROM_060950"/>
<dbReference type="GO" id="GO:1990189">
    <property type="term" value="F:protein N-terminal-serine acetyltransferase activity"/>
    <property type="evidence" value="ECO:0007669"/>
    <property type="project" value="UniProtKB-EC"/>
</dbReference>
<feature type="domain" description="N-acetyltransferase" evidence="12">
    <location>
        <begin position="6"/>
        <end position="146"/>
    </location>
</feature>
<comment type="similarity">
    <text evidence="3">Belongs to the acetyltransferase family. NAA40 subfamily.</text>
</comment>
<dbReference type="VEuPathDB" id="MicrosporidiaDB:EROM_060950"/>
<dbReference type="GO" id="GO:0010485">
    <property type="term" value="F:histone H4 acetyltransferase activity"/>
    <property type="evidence" value="ECO:0007669"/>
    <property type="project" value="InterPro"/>
</dbReference>
<dbReference type="GO" id="GO:0005737">
    <property type="term" value="C:cytoplasm"/>
    <property type="evidence" value="ECO:0007669"/>
    <property type="project" value="UniProtKB-SubCell"/>
</dbReference>